<feature type="transmembrane region" description="Helical" evidence="1">
    <location>
        <begin position="40"/>
        <end position="62"/>
    </location>
</feature>
<keyword evidence="1" id="KW-0812">Transmembrane</keyword>
<sequence>MVLESKRMPKEEVRARRVPGSVQPHLCCCYMVLSRRFSAVVGLLGVFAVFFGKAFWMFFLVWCCNFKGFVPVSQPLACRLVLSCII</sequence>
<dbReference type="AlphaFoldDB" id="A0A396GVK1"/>
<protein>
    <recommendedName>
        <fullName evidence="3">Transmembrane protein</fullName>
    </recommendedName>
</protein>
<proteinExistence type="predicted"/>
<organism evidence="2">
    <name type="scientific">Medicago truncatula</name>
    <name type="common">Barrel medic</name>
    <name type="synonym">Medicago tribuloides</name>
    <dbReference type="NCBI Taxonomy" id="3880"/>
    <lineage>
        <taxon>Eukaryota</taxon>
        <taxon>Viridiplantae</taxon>
        <taxon>Streptophyta</taxon>
        <taxon>Embryophyta</taxon>
        <taxon>Tracheophyta</taxon>
        <taxon>Spermatophyta</taxon>
        <taxon>Magnoliopsida</taxon>
        <taxon>eudicotyledons</taxon>
        <taxon>Gunneridae</taxon>
        <taxon>Pentapetalae</taxon>
        <taxon>rosids</taxon>
        <taxon>fabids</taxon>
        <taxon>Fabales</taxon>
        <taxon>Fabaceae</taxon>
        <taxon>Papilionoideae</taxon>
        <taxon>50 kb inversion clade</taxon>
        <taxon>NPAAA clade</taxon>
        <taxon>Hologalegina</taxon>
        <taxon>IRL clade</taxon>
        <taxon>Trifolieae</taxon>
        <taxon>Medicago</taxon>
    </lineage>
</organism>
<dbReference type="EMBL" id="PSQE01000008">
    <property type="protein sequence ID" value="RHN43524.1"/>
    <property type="molecule type" value="Genomic_DNA"/>
</dbReference>
<dbReference type="Proteomes" id="UP000265566">
    <property type="component" value="Chromosome 8"/>
</dbReference>
<reference evidence="2" key="1">
    <citation type="journal article" date="2018" name="Nat. Plants">
        <title>Whole-genome landscape of Medicago truncatula symbiotic genes.</title>
        <authorList>
            <person name="Pecrix Y."/>
            <person name="Gamas P."/>
            <person name="Carrere S."/>
        </authorList>
    </citation>
    <scope>NUCLEOTIDE SEQUENCE</scope>
    <source>
        <tissue evidence="2">Leaves</tissue>
    </source>
</reference>
<accession>A0A396GVK1</accession>
<evidence type="ECO:0000313" key="2">
    <source>
        <dbReference type="EMBL" id="RHN43524.1"/>
    </source>
</evidence>
<dbReference type="Gramene" id="rna50119">
    <property type="protein sequence ID" value="RHN43524.1"/>
    <property type="gene ID" value="gene50119"/>
</dbReference>
<keyword evidence="1" id="KW-1133">Transmembrane helix</keyword>
<comment type="caution">
    <text evidence="2">The sequence shown here is derived from an EMBL/GenBank/DDBJ whole genome shotgun (WGS) entry which is preliminary data.</text>
</comment>
<evidence type="ECO:0008006" key="3">
    <source>
        <dbReference type="Google" id="ProtNLM"/>
    </source>
</evidence>
<gene>
    <name evidence="2" type="ORF">MtrunA17_Chr8g0388851</name>
</gene>
<keyword evidence="1" id="KW-0472">Membrane</keyword>
<name>A0A396GVK1_MEDTR</name>
<evidence type="ECO:0000256" key="1">
    <source>
        <dbReference type="SAM" id="Phobius"/>
    </source>
</evidence>